<reference evidence="3 4" key="1">
    <citation type="submission" date="2017-08" db="EMBL/GenBank/DDBJ databases">
        <authorList>
            <person name="de Groot N.N."/>
        </authorList>
    </citation>
    <scope>NUCLEOTIDE SEQUENCE [LARGE SCALE GENOMIC DNA]</scope>
    <source>
        <strain evidence="3 4">JA575</strain>
    </source>
</reference>
<gene>
    <name evidence="2" type="ORF">BJ125_1203</name>
    <name evidence="3" type="ORF">SAMN05892882_1203</name>
</gene>
<dbReference type="Proteomes" id="UP000256343">
    <property type="component" value="Unassembled WGS sequence"/>
</dbReference>
<dbReference type="PANTHER" id="PTHR34989:SF1">
    <property type="entry name" value="PROTEIN HDED"/>
    <property type="match status" value="1"/>
</dbReference>
<evidence type="ECO:0000313" key="2">
    <source>
        <dbReference type="EMBL" id="RED29007.1"/>
    </source>
</evidence>
<sequence>MSLPDDSLRPADVEQIQARVEAAIRDHWKAYLFEGILLLVIGLAAILLPLLASITFTIMLGWLFVIAGGAGVVFSIWARKAPGFWWSLISATLALVAGAILIAMPLQGTLTLTFIVGVYFLAEGVATIMYAFQHRGRMSGRWGWMLAAGIADILVAFIIISGWPGTVWAIGLLIGINLVFGGTSLIAMALAARKSR</sequence>
<evidence type="ECO:0000256" key="1">
    <source>
        <dbReference type="SAM" id="Phobius"/>
    </source>
</evidence>
<feature type="transmembrane region" description="Helical" evidence="1">
    <location>
        <begin position="84"/>
        <end position="104"/>
    </location>
</feature>
<feature type="transmembrane region" description="Helical" evidence="1">
    <location>
        <begin position="58"/>
        <end position="77"/>
    </location>
</feature>
<dbReference type="InterPro" id="IPR005325">
    <property type="entry name" value="DUF308_memb"/>
</dbReference>
<keyword evidence="1" id="KW-0472">Membrane</keyword>
<feature type="transmembrane region" description="Helical" evidence="1">
    <location>
        <begin position="169"/>
        <end position="192"/>
    </location>
</feature>
<dbReference type="GO" id="GO:0005886">
    <property type="term" value="C:plasma membrane"/>
    <property type="evidence" value="ECO:0007669"/>
    <property type="project" value="TreeGrafter"/>
</dbReference>
<dbReference type="EMBL" id="QRDT01000020">
    <property type="protein sequence ID" value="RED29007.1"/>
    <property type="molecule type" value="Genomic_DNA"/>
</dbReference>
<evidence type="ECO:0000313" key="5">
    <source>
        <dbReference type="Proteomes" id="UP000256343"/>
    </source>
</evidence>
<dbReference type="Pfam" id="PF03729">
    <property type="entry name" value="DUF308"/>
    <property type="match status" value="1"/>
</dbReference>
<reference evidence="2 5" key="2">
    <citation type="submission" date="2018-07" db="EMBL/GenBank/DDBJ databases">
        <title>Genomic Encyclopedia of Archaeal and Bacterial Type Strains, Phase II (KMG-II): from individual species to whole genera.</title>
        <authorList>
            <person name="Goeker M."/>
        </authorList>
    </citation>
    <scope>NUCLEOTIDE SEQUENCE [LARGE SCALE GENOMIC DNA]</scope>
    <source>
        <strain evidence="2 5">JA575</strain>
    </source>
</reference>
<dbReference type="EMBL" id="UFQQ01000020">
    <property type="protein sequence ID" value="SSW92419.1"/>
    <property type="molecule type" value="Genomic_DNA"/>
</dbReference>
<feature type="transmembrane region" description="Helical" evidence="1">
    <location>
        <begin position="110"/>
        <end position="132"/>
    </location>
</feature>
<name>A0A336JVY0_9BRAD</name>
<feature type="transmembrane region" description="Helical" evidence="1">
    <location>
        <begin position="31"/>
        <end position="52"/>
    </location>
</feature>
<accession>A0A336JVY0</accession>
<dbReference type="RefSeq" id="WP_114359781.1">
    <property type="nucleotide sequence ID" value="NZ_QRDT01000020.1"/>
</dbReference>
<keyword evidence="1" id="KW-1133">Transmembrane helix</keyword>
<evidence type="ECO:0000313" key="4">
    <source>
        <dbReference type="Proteomes" id="UP000252631"/>
    </source>
</evidence>
<dbReference type="OrthoDB" id="21979at2"/>
<protein>
    <submittedName>
        <fullName evidence="2 3">Uncharacterized membrane protein HdeD</fullName>
    </submittedName>
</protein>
<dbReference type="PANTHER" id="PTHR34989">
    <property type="entry name" value="PROTEIN HDED"/>
    <property type="match status" value="1"/>
</dbReference>
<organism evidence="3 4">
    <name type="scientific">Rhodopseudomonas pentothenatexigens</name>
    <dbReference type="NCBI Taxonomy" id="999699"/>
    <lineage>
        <taxon>Bacteria</taxon>
        <taxon>Pseudomonadati</taxon>
        <taxon>Pseudomonadota</taxon>
        <taxon>Alphaproteobacteria</taxon>
        <taxon>Hyphomicrobiales</taxon>
        <taxon>Nitrobacteraceae</taxon>
        <taxon>Rhodopseudomonas</taxon>
    </lineage>
</organism>
<feature type="transmembrane region" description="Helical" evidence="1">
    <location>
        <begin position="144"/>
        <end position="163"/>
    </location>
</feature>
<evidence type="ECO:0000313" key="3">
    <source>
        <dbReference type="EMBL" id="SSW92419.1"/>
    </source>
</evidence>
<proteinExistence type="predicted"/>
<dbReference type="AlphaFoldDB" id="A0A336JVY0"/>
<dbReference type="InterPro" id="IPR052712">
    <property type="entry name" value="Acid_resist_chaperone_HdeD"/>
</dbReference>
<keyword evidence="1" id="KW-0812">Transmembrane</keyword>
<keyword evidence="5" id="KW-1185">Reference proteome</keyword>
<dbReference type="Proteomes" id="UP000252631">
    <property type="component" value="Unassembled WGS sequence"/>
</dbReference>